<proteinExistence type="predicted"/>
<comment type="caution">
    <text evidence="2">The sequence shown here is derived from an EMBL/GenBank/DDBJ whole genome shotgun (WGS) entry which is preliminary data.</text>
</comment>
<evidence type="ECO:0000313" key="2">
    <source>
        <dbReference type="EMBL" id="CAA2966939.1"/>
    </source>
</evidence>
<organism evidence="2 3">
    <name type="scientific">Olea europaea subsp. europaea</name>
    <dbReference type="NCBI Taxonomy" id="158383"/>
    <lineage>
        <taxon>Eukaryota</taxon>
        <taxon>Viridiplantae</taxon>
        <taxon>Streptophyta</taxon>
        <taxon>Embryophyta</taxon>
        <taxon>Tracheophyta</taxon>
        <taxon>Spermatophyta</taxon>
        <taxon>Magnoliopsida</taxon>
        <taxon>eudicotyledons</taxon>
        <taxon>Gunneridae</taxon>
        <taxon>Pentapetalae</taxon>
        <taxon>asterids</taxon>
        <taxon>lamiids</taxon>
        <taxon>Lamiales</taxon>
        <taxon>Oleaceae</taxon>
        <taxon>Oleeae</taxon>
        <taxon>Olea</taxon>
    </lineage>
</organism>
<keyword evidence="3" id="KW-1185">Reference proteome</keyword>
<dbReference type="Proteomes" id="UP000594638">
    <property type="component" value="Unassembled WGS sequence"/>
</dbReference>
<reference evidence="2 3" key="1">
    <citation type="submission" date="2019-12" db="EMBL/GenBank/DDBJ databases">
        <authorList>
            <person name="Alioto T."/>
            <person name="Alioto T."/>
            <person name="Gomez Garrido J."/>
        </authorList>
    </citation>
    <scope>NUCLEOTIDE SEQUENCE [LARGE SCALE GENOMIC DNA]</scope>
</reference>
<dbReference type="EMBL" id="CACTIH010001872">
    <property type="protein sequence ID" value="CAA2966939.1"/>
    <property type="molecule type" value="Genomic_DNA"/>
</dbReference>
<dbReference type="AlphaFoldDB" id="A0A8S0QDU8"/>
<dbReference type="Gramene" id="OE9A101002T1">
    <property type="protein sequence ID" value="OE9A101002C1"/>
    <property type="gene ID" value="OE9A101002"/>
</dbReference>
<protein>
    <submittedName>
        <fullName evidence="2">Uncharacterized protein</fullName>
    </submittedName>
</protein>
<gene>
    <name evidence="2" type="ORF">OLEA9_A101002</name>
</gene>
<sequence>MTTNVDGLPDMEVNQPMLSCGCEVKRRDDRAWSVRELSDFPRKPCKTPVGSPLYTKRGRKKK</sequence>
<evidence type="ECO:0000313" key="3">
    <source>
        <dbReference type="Proteomes" id="UP000594638"/>
    </source>
</evidence>
<accession>A0A8S0QDU8</accession>
<name>A0A8S0QDU8_OLEEU</name>
<evidence type="ECO:0000256" key="1">
    <source>
        <dbReference type="SAM" id="MobiDB-lite"/>
    </source>
</evidence>
<feature type="region of interest" description="Disordered" evidence="1">
    <location>
        <begin position="41"/>
        <end position="62"/>
    </location>
</feature>